<gene>
    <name evidence="3" type="ORF">BATDEDRAFT_89944</name>
</gene>
<dbReference type="EMBL" id="GL882886">
    <property type="protein sequence ID" value="EGF79321.1"/>
    <property type="molecule type" value="Genomic_DNA"/>
</dbReference>
<dbReference type="AlphaFoldDB" id="F4P6B7"/>
<keyword evidence="1" id="KW-0472">Membrane</keyword>
<proteinExistence type="predicted"/>
<keyword evidence="4" id="KW-1185">Reference proteome</keyword>
<evidence type="ECO:0000313" key="4">
    <source>
        <dbReference type="Proteomes" id="UP000007241"/>
    </source>
</evidence>
<protein>
    <submittedName>
        <fullName evidence="3">Uncharacterized protein</fullName>
    </submittedName>
</protein>
<dbReference type="Proteomes" id="UP000007241">
    <property type="component" value="Unassembled WGS sequence"/>
</dbReference>
<name>F4P6B7_BATDJ</name>
<feature type="transmembrane region" description="Helical" evidence="1">
    <location>
        <begin position="295"/>
        <end position="314"/>
    </location>
</feature>
<accession>F4P6B7</accession>
<keyword evidence="1" id="KW-0812">Transmembrane</keyword>
<feature type="signal peptide" evidence="2">
    <location>
        <begin position="1"/>
        <end position="20"/>
    </location>
</feature>
<dbReference type="STRING" id="684364.F4P6B7"/>
<dbReference type="HOGENOM" id="CLU_877120_0_0_1"/>
<evidence type="ECO:0000256" key="1">
    <source>
        <dbReference type="SAM" id="Phobius"/>
    </source>
</evidence>
<reference evidence="3 4" key="1">
    <citation type="submission" date="2009-12" db="EMBL/GenBank/DDBJ databases">
        <title>The draft genome of Batrachochytrium dendrobatidis.</title>
        <authorList>
            <consortium name="US DOE Joint Genome Institute (JGI-PGF)"/>
            <person name="Kuo A."/>
            <person name="Salamov A."/>
            <person name="Schmutz J."/>
            <person name="Lucas S."/>
            <person name="Pitluck S."/>
            <person name="Rosenblum E."/>
            <person name="Stajich J."/>
            <person name="Eisen M."/>
            <person name="Grigoriev I.V."/>
        </authorList>
    </citation>
    <scope>NUCLEOTIDE SEQUENCE [LARGE SCALE GENOMIC DNA]</scope>
    <source>
        <strain evidence="4">JAM81 / FGSC 10211</strain>
    </source>
</reference>
<feature type="chain" id="PRO_5003312697" evidence="2">
    <location>
        <begin position="21"/>
        <end position="317"/>
    </location>
</feature>
<evidence type="ECO:0000256" key="2">
    <source>
        <dbReference type="SAM" id="SignalP"/>
    </source>
</evidence>
<dbReference type="InParanoid" id="F4P6B7"/>
<organism evidence="3 4">
    <name type="scientific">Batrachochytrium dendrobatidis (strain JAM81 / FGSC 10211)</name>
    <name type="common">Frog chytrid fungus</name>
    <dbReference type="NCBI Taxonomy" id="684364"/>
    <lineage>
        <taxon>Eukaryota</taxon>
        <taxon>Fungi</taxon>
        <taxon>Fungi incertae sedis</taxon>
        <taxon>Chytridiomycota</taxon>
        <taxon>Chytridiomycota incertae sedis</taxon>
        <taxon>Chytridiomycetes</taxon>
        <taxon>Rhizophydiales</taxon>
        <taxon>Rhizophydiales incertae sedis</taxon>
        <taxon>Batrachochytrium</taxon>
    </lineage>
</organism>
<evidence type="ECO:0000313" key="3">
    <source>
        <dbReference type="EMBL" id="EGF79321.1"/>
    </source>
</evidence>
<keyword evidence="2" id="KW-0732">Signal</keyword>
<keyword evidence="1" id="KW-1133">Transmembrane helix</keyword>
<dbReference type="RefSeq" id="XP_006680099.1">
    <property type="nucleotide sequence ID" value="XM_006680036.1"/>
</dbReference>
<sequence length="317" mass="32686">MHIKTALALSIALAANAVFAGDESQKDGKKAPGGGVAKLSKSAAATGATTATATATAAAVAAAAAAAGPSSGSSSGPDLNPSLTPLCLAGLQVKLMELSIACPGLTPEILHKPDLSKILKDDVFLDNFCSDMCRGAVSSFGPSLKPVCGDQKLFKPKARLSTDDAPSVEGLTGDLTVSSISSYVGLGQKQGCIRTEDKSKFCLRTQYEEVKDKLEQQSSLQSIMTAIFMDPTHTTTYCAQQQVSEGLKATAEDPNLANVHQVLVASDLFQKEAIQAKEKAGTTADKPKDKSGTVVVGNTFTAALAASAIIAIMFQFA</sequence>
<dbReference type="GeneID" id="18243692"/>